<evidence type="ECO:0000259" key="2">
    <source>
        <dbReference type="Pfam" id="PF17109"/>
    </source>
</evidence>
<evidence type="ECO:0000256" key="1">
    <source>
        <dbReference type="ARBA" id="ARBA00022737"/>
    </source>
</evidence>
<dbReference type="PANTHER" id="PTHR10039">
    <property type="entry name" value="AMELOGENIN"/>
    <property type="match status" value="1"/>
</dbReference>
<name>A0A0D0CRB0_9AGAR</name>
<dbReference type="InterPro" id="IPR031350">
    <property type="entry name" value="Goodbye_dom"/>
</dbReference>
<dbReference type="OrthoDB" id="7464126at2759"/>
<feature type="domain" description="Nephrocystin 3-like N-terminal" evidence="3">
    <location>
        <begin position="285"/>
        <end position="447"/>
    </location>
</feature>
<protein>
    <recommendedName>
        <fullName evidence="6">NACHT domain-containing protein</fullName>
    </recommendedName>
</protein>
<dbReference type="Gene3D" id="3.40.50.300">
    <property type="entry name" value="P-loop containing nucleotide triphosphate hydrolases"/>
    <property type="match status" value="1"/>
</dbReference>
<dbReference type="HOGENOM" id="CLU_011469_0_0_1"/>
<keyword evidence="5" id="KW-1185">Reference proteome</keyword>
<evidence type="ECO:0000313" key="5">
    <source>
        <dbReference type="Proteomes" id="UP000053593"/>
    </source>
</evidence>
<organism evidence="4 5">
    <name type="scientific">Collybiopsis luxurians FD-317 M1</name>
    <dbReference type="NCBI Taxonomy" id="944289"/>
    <lineage>
        <taxon>Eukaryota</taxon>
        <taxon>Fungi</taxon>
        <taxon>Dikarya</taxon>
        <taxon>Basidiomycota</taxon>
        <taxon>Agaricomycotina</taxon>
        <taxon>Agaricomycetes</taxon>
        <taxon>Agaricomycetidae</taxon>
        <taxon>Agaricales</taxon>
        <taxon>Marasmiineae</taxon>
        <taxon>Omphalotaceae</taxon>
        <taxon>Collybiopsis</taxon>
        <taxon>Collybiopsis luxurians</taxon>
    </lineage>
</organism>
<dbReference type="Proteomes" id="UP000053593">
    <property type="component" value="Unassembled WGS sequence"/>
</dbReference>
<accession>A0A0D0CRB0</accession>
<dbReference type="InterPro" id="IPR056884">
    <property type="entry name" value="NPHP3-like_N"/>
</dbReference>
<proteinExistence type="predicted"/>
<evidence type="ECO:0000313" key="4">
    <source>
        <dbReference type="EMBL" id="KIK58093.1"/>
    </source>
</evidence>
<evidence type="ECO:0000259" key="3">
    <source>
        <dbReference type="Pfam" id="PF24883"/>
    </source>
</evidence>
<dbReference type="Pfam" id="PF17109">
    <property type="entry name" value="Goodbye"/>
    <property type="match status" value="1"/>
</dbReference>
<reference evidence="4 5" key="1">
    <citation type="submission" date="2014-04" db="EMBL/GenBank/DDBJ databases">
        <title>Evolutionary Origins and Diversification of the Mycorrhizal Mutualists.</title>
        <authorList>
            <consortium name="DOE Joint Genome Institute"/>
            <consortium name="Mycorrhizal Genomics Consortium"/>
            <person name="Kohler A."/>
            <person name="Kuo A."/>
            <person name="Nagy L.G."/>
            <person name="Floudas D."/>
            <person name="Copeland A."/>
            <person name="Barry K.W."/>
            <person name="Cichocki N."/>
            <person name="Veneault-Fourrey C."/>
            <person name="LaButti K."/>
            <person name="Lindquist E.A."/>
            <person name="Lipzen A."/>
            <person name="Lundell T."/>
            <person name="Morin E."/>
            <person name="Murat C."/>
            <person name="Riley R."/>
            <person name="Ohm R."/>
            <person name="Sun H."/>
            <person name="Tunlid A."/>
            <person name="Henrissat B."/>
            <person name="Grigoriev I.V."/>
            <person name="Hibbett D.S."/>
            <person name="Martin F."/>
        </authorList>
    </citation>
    <scope>NUCLEOTIDE SEQUENCE [LARGE SCALE GENOMIC DNA]</scope>
    <source>
        <strain evidence="4 5">FD-317 M1</strain>
    </source>
</reference>
<dbReference type="EMBL" id="KN834787">
    <property type="protein sequence ID" value="KIK58093.1"/>
    <property type="molecule type" value="Genomic_DNA"/>
</dbReference>
<sequence>MSYQPSVPAILASSAMSTVLATVAPTPPATSDFENLWAKALADYKDQTGLNFSQDQIAQFATCRSVDDVVRILETQSKGLEAFRKKGKNIQNVLRPVVRLVELFNDTGAEAASAAGVPGGKAIFVAFGVLLTAGKGVTEVYNTLQDLAQELEDALFRIGMHLGSNPGLRDIVIQMLVQVLHVIGFLMKYQDSKSKEKKALLGNLSVFGQRTKDYMKSLSGNKEVQEAFQNLNKLTKKEELLRIAEIHKKVDQIDTMQMDEKIRKWLSPPNVSQYHNTIYKTHQEGTGEWLFKPNSKFSQWKQAESSILWIYGKPGSGKSVLCSTIIEALRKEPGLAFFYFDFRDSTKQTVYGVLSSLISQLASHSQKLKSHLTQFYQDHCSSCPEHPDDDLLFKCLTGMLQVLPGVYMVCDALDECPKATREEYLFPLLEKLIGFNYEGLHILITSRPEQDIRKGLLTQSSNDSDLSNQVIYLTLDLDETNDHAHDIDHYIKEKVSTMEEWSQSLKKTTQELLITKASGI</sequence>
<evidence type="ECO:0008006" key="6">
    <source>
        <dbReference type="Google" id="ProtNLM"/>
    </source>
</evidence>
<dbReference type="Pfam" id="PF24883">
    <property type="entry name" value="NPHP3_N"/>
    <property type="match status" value="1"/>
</dbReference>
<dbReference type="SUPFAM" id="SSF52540">
    <property type="entry name" value="P-loop containing nucleoside triphosphate hydrolases"/>
    <property type="match status" value="1"/>
</dbReference>
<gene>
    <name evidence="4" type="ORF">GYMLUDRAFT_706700</name>
</gene>
<dbReference type="PANTHER" id="PTHR10039:SF16">
    <property type="entry name" value="GPI INOSITOL-DEACYLASE"/>
    <property type="match status" value="1"/>
</dbReference>
<keyword evidence="1" id="KW-0677">Repeat</keyword>
<dbReference type="InterPro" id="IPR027417">
    <property type="entry name" value="P-loop_NTPase"/>
</dbReference>
<feature type="domain" description="Fungal STAND N-terminal Goodbye" evidence="2">
    <location>
        <begin position="37"/>
        <end position="158"/>
    </location>
</feature>
<dbReference type="AlphaFoldDB" id="A0A0D0CRB0"/>